<evidence type="ECO:0000259" key="2">
    <source>
        <dbReference type="PROSITE" id="PS50965"/>
    </source>
</evidence>
<gene>
    <name evidence="3" type="ORF">PS467_08215</name>
</gene>
<reference evidence="3 4" key="1">
    <citation type="submission" date="2023-02" db="EMBL/GenBank/DDBJ databases">
        <title>Streptomyces sp. SCA4-21 with antifungal activity against Fusarium oxysporum f. sp. cubense, Streptomyces sp. SCA2-17 with antifungal activity against Fusarium oxysporum f. sp. cubense.</title>
        <authorList>
            <person name="Qi D."/>
        </authorList>
    </citation>
    <scope>NUCLEOTIDE SEQUENCE [LARGE SCALE GENOMIC DNA]</scope>
    <source>
        <strain evidence="3 4">SCA4-21</strain>
    </source>
</reference>
<dbReference type="InterPro" id="IPR011528">
    <property type="entry name" value="NERD"/>
</dbReference>
<accession>A0ABY9USV2</accession>
<sequence length="283" mass="31192">MNGLRVSPWKRYGHDRLYVNLPDGEKVAWYDCGTGKLNVLVEDYRDAVLEVLAPYLAGTSSSAAASDAAAADDDGRGSLRPEDDLAAHRPGTAVRAKLDELAPGIVARLVALMLGRRSEAYGWRKGLTGERRVGAELERLTRKGWRVLHSIPLPRGVDIDHLLIGPGGVFSVNTKYHRGARVWVGDDSVKIGGQSYPYVRKSRAEARRASLALSRACGFAVDVRPVLAFVDTDTITVTPSLRDVRVVRDREFSSFKRLEGALTPREMEPIYGAARNRRTWLNA</sequence>
<evidence type="ECO:0000256" key="1">
    <source>
        <dbReference type="SAM" id="MobiDB-lite"/>
    </source>
</evidence>
<feature type="region of interest" description="Disordered" evidence="1">
    <location>
        <begin position="66"/>
        <end position="86"/>
    </location>
</feature>
<protein>
    <submittedName>
        <fullName evidence="3">Nuclease-related domain-containing protein</fullName>
    </submittedName>
</protein>
<dbReference type="PROSITE" id="PS50965">
    <property type="entry name" value="NERD"/>
    <property type="match status" value="1"/>
</dbReference>
<feature type="compositionally biased region" description="Basic and acidic residues" evidence="1">
    <location>
        <begin position="73"/>
        <end position="86"/>
    </location>
</feature>
<dbReference type="Pfam" id="PF08378">
    <property type="entry name" value="NERD"/>
    <property type="match status" value="1"/>
</dbReference>
<organism evidence="3 4">
    <name type="scientific">Streptomyces luomodiensis</name>
    <dbReference type="NCBI Taxonomy" id="3026192"/>
    <lineage>
        <taxon>Bacteria</taxon>
        <taxon>Bacillati</taxon>
        <taxon>Actinomycetota</taxon>
        <taxon>Actinomycetes</taxon>
        <taxon>Kitasatosporales</taxon>
        <taxon>Streptomycetaceae</taxon>
        <taxon>Streptomyces</taxon>
    </lineage>
</organism>
<proteinExistence type="predicted"/>
<evidence type="ECO:0000313" key="4">
    <source>
        <dbReference type="Proteomes" id="UP001305606"/>
    </source>
</evidence>
<keyword evidence="4" id="KW-1185">Reference proteome</keyword>
<feature type="domain" description="NERD" evidence="2">
    <location>
        <begin position="125"/>
        <end position="236"/>
    </location>
</feature>
<dbReference type="RefSeq" id="WP_311034687.1">
    <property type="nucleotide sequence ID" value="NZ_CP117522.1"/>
</dbReference>
<evidence type="ECO:0000313" key="3">
    <source>
        <dbReference type="EMBL" id="WNE95336.1"/>
    </source>
</evidence>
<name>A0ABY9USV2_9ACTN</name>
<dbReference type="Proteomes" id="UP001305606">
    <property type="component" value="Chromosome"/>
</dbReference>
<dbReference type="EMBL" id="CP117522">
    <property type="protein sequence ID" value="WNE95336.1"/>
    <property type="molecule type" value="Genomic_DNA"/>
</dbReference>